<evidence type="ECO:0000313" key="2">
    <source>
        <dbReference type="EMBL" id="ABS03244.1"/>
    </source>
</evidence>
<dbReference type="KEGG" id="kra:Krad_1758"/>
<feature type="compositionally biased region" description="Basic and acidic residues" evidence="1">
    <location>
        <begin position="83"/>
        <end position="98"/>
    </location>
</feature>
<protein>
    <submittedName>
        <fullName evidence="2">Uncharacterized protein</fullName>
    </submittedName>
</protein>
<reference evidence="3" key="1">
    <citation type="journal article" date="2008" name="PLoS ONE">
        <title>Survival in nuclear waste, extreme resistance, and potential applications gleaned from the genome sequence of Kineococcus radiotolerans SRS30216.</title>
        <authorList>
            <person name="Bagwell C.E."/>
            <person name="Bhat S."/>
            <person name="Hawkins G.M."/>
            <person name="Smith B.W."/>
            <person name="Biswas T."/>
            <person name="Hoover T.R."/>
            <person name="Saunders E."/>
            <person name="Han C.S."/>
            <person name="Tsodikov O.V."/>
            <person name="Shimkets L.J."/>
        </authorList>
    </citation>
    <scope>NUCLEOTIDE SEQUENCE [LARGE SCALE GENOMIC DNA]</scope>
    <source>
        <strain evidence="3">ATCC BAA-149 / DSM 14245 / SRS30216</strain>
    </source>
</reference>
<sequence>MTWFKVDDNLAFHPKVMAAGNEAMGLWVRAGSWCGQHLTDGHVPEHILRLLGTRRQADKLVTAGLWTRDADGWRFHDWLDRQPSRADEEARRADKAEAGRLGGKASGAARRAKRDAHQRSNHEAGASPAGEPPTRPDPTRPNVPSEHLAAAAAAVDAPPPQPVDNATASTDLPDSLVILKAALEARKLIVRWDRLTPQHIEAIEAAIALHGDERLVHAAQQAYRADRPAAFAQAWVGVWQSLPGPGTRLRVVQPRCETHGQPLKHCGCDVTPLTEEKHA</sequence>
<dbReference type="AlphaFoldDB" id="A6W8V5"/>
<proteinExistence type="predicted"/>
<accession>A6W8V5</accession>
<dbReference type="EMBL" id="CP000750">
    <property type="protein sequence ID" value="ABS03244.1"/>
    <property type="molecule type" value="Genomic_DNA"/>
</dbReference>
<name>A6W8V5_KINRD</name>
<organism evidence="2 3">
    <name type="scientific">Kineococcus radiotolerans (strain ATCC BAA-149 / DSM 14245 / SRS30216)</name>
    <dbReference type="NCBI Taxonomy" id="266940"/>
    <lineage>
        <taxon>Bacteria</taxon>
        <taxon>Bacillati</taxon>
        <taxon>Actinomycetota</taxon>
        <taxon>Actinomycetes</taxon>
        <taxon>Kineosporiales</taxon>
        <taxon>Kineosporiaceae</taxon>
        <taxon>Kineococcus</taxon>
    </lineage>
</organism>
<dbReference type="HOGENOM" id="CLU_996696_0_0_11"/>
<dbReference type="Proteomes" id="UP000001116">
    <property type="component" value="Chromosome"/>
</dbReference>
<gene>
    <name evidence="2" type="ordered locus">Krad_1758</name>
</gene>
<evidence type="ECO:0000256" key="1">
    <source>
        <dbReference type="SAM" id="MobiDB-lite"/>
    </source>
</evidence>
<dbReference type="STRING" id="266940.Krad_1758"/>
<keyword evidence="3" id="KW-1185">Reference proteome</keyword>
<feature type="compositionally biased region" description="Pro residues" evidence="1">
    <location>
        <begin position="130"/>
        <end position="141"/>
    </location>
</feature>
<evidence type="ECO:0000313" key="3">
    <source>
        <dbReference type="Proteomes" id="UP000001116"/>
    </source>
</evidence>
<dbReference type="eggNOG" id="ENOG50336MN">
    <property type="taxonomic scope" value="Bacteria"/>
</dbReference>
<feature type="region of interest" description="Disordered" evidence="1">
    <location>
        <begin position="83"/>
        <end position="169"/>
    </location>
</feature>